<proteinExistence type="predicted"/>
<organism evidence="1">
    <name type="scientific">marine sediment metagenome</name>
    <dbReference type="NCBI Taxonomy" id="412755"/>
    <lineage>
        <taxon>unclassified sequences</taxon>
        <taxon>metagenomes</taxon>
        <taxon>ecological metagenomes</taxon>
    </lineage>
</organism>
<reference evidence="1" key="1">
    <citation type="journal article" date="2014" name="Front. Microbiol.">
        <title>High frequency of phylogenetically diverse reductive dehalogenase-homologous genes in deep subseafloor sedimentary metagenomes.</title>
        <authorList>
            <person name="Kawai M."/>
            <person name="Futagami T."/>
            <person name="Toyoda A."/>
            <person name="Takaki Y."/>
            <person name="Nishi S."/>
            <person name="Hori S."/>
            <person name="Arai W."/>
            <person name="Tsubouchi T."/>
            <person name="Morono Y."/>
            <person name="Uchiyama I."/>
            <person name="Ito T."/>
            <person name="Fujiyama A."/>
            <person name="Inagaki F."/>
            <person name="Takami H."/>
        </authorList>
    </citation>
    <scope>NUCLEOTIDE SEQUENCE</scope>
    <source>
        <strain evidence="1">Expedition CK06-06</strain>
    </source>
</reference>
<name>X1RRH5_9ZZZZ</name>
<dbReference type="AlphaFoldDB" id="X1RRH5"/>
<evidence type="ECO:0008006" key="2">
    <source>
        <dbReference type="Google" id="ProtNLM"/>
    </source>
</evidence>
<dbReference type="EMBL" id="BARW01013754">
    <property type="protein sequence ID" value="GAI83263.1"/>
    <property type="molecule type" value="Genomic_DNA"/>
</dbReference>
<evidence type="ECO:0000313" key="1">
    <source>
        <dbReference type="EMBL" id="GAI83263.1"/>
    </source>
</evidence>
<protein>
    <recommendedName>
        <fullName evidence="2">TonB-dependent receptor-like beta-barrel domain-containing protein</fullName>
    </recommendedName>
</protein>
<sequence length="122" mass="14377">GGFNPDDPTAITMRNKVDPDHHSPMLDEVTLSYEKELFTDFAARFELLYKRTTDGIWNKDMMLDGTLETKANYYPAGNAESVNMPYYGRNEYFPYEFRSNYKDRYDRYQAFQLVLLKRLSNG</sequence>
<gene>
    <name evidence="1" type="ORF">S12H4_24967</name>
</gene>
<comment type="caution">
    <text evidence="1">The sequence shown here is derived from an EMBL/GenBank/DDBJ whole genome shotgun (WGS) entry which is preliminary data.</text>
</comment>
<feature type="non-terminal residue" evidence="1">
    <location>
        <position position="122"/>
    </location>
</feature>
<feature type="non-terminal residue" evidence="1">
    <location>
        <position position="1"/>
    </location>
</feature>
<accession>X1RRH5</accession>